<dbReference type="Pfam" id="PF12796">
    <property type="entry name" value="Ank_2"/>
    <property type="match status" value="3"/>
</dbReference>
<dbReference type="InterPro" id="IPR002110">
    <property type="entry name" value="Ankyrin_rpt"/>
</dbReference>
<dbReference type="AlphaFoldDB" id="A0AA39UAN2"/>
<dbReference type="Proteomes" id="UP001166286">
    <property type="component" value="Unassembled WGS sequence"/>
</dbReference>
<feature type="repeat" description="ANK" evidence="3">
    <location>
        <begin position="349"/>
        <end position="381"/>
    </location>
</feature>
<keyword evidence="1" id="KW-0677">Repeat</keyword>
<organism evidence="5 6">
    <name type="scientific">Cladonia borealis</name>
    <dbReference type="NCBI Taxonomy" id="184061"/>
    <lineage>
        <taxon>Eukaryota</taxon>
        <taxon>Fungi</taxon>
        <taxon>Dikarya</taxon>
        <taxon>Ascomycota</taxon>
        <taxon>Pezizomycotina</taxon>
        <taxon>Lecanoromycetes</taxon>
        <taxon>OSLEUM clade</taxon>
        <taxon>Lecanoromycetidae</taxon>
        <taxon>Lecanorales</taxon>
        <taxon>Lecanorineae</taxon>
        <taxon>Cladoniaceae</taxon>
        <taxon>Cladonia</taxon>
    </lineage>
</organism>
<feature type="repeat" description="ANK" evidence="3">
    <location>
        <begin position="448"/>
        <end position="480"/>
    </location>
</feature>
<keyword evidence="2 3" id="KW-0040">ANK repeat</keyword>
<feature type="region of interest" description="Disordered" evidence="4">
    <location>
        <begin position="493"/>
        <end position="517"/>
    </location>
</feature>
<proteinExistence type="predicted"/>
<dbReference type="SUPFAM" id="SSF48403">
    <property type="entry name" value="Ankyrin repeat"/>
    <property type="match status" value="1"/>
</dbReference>
<reference evidence="5" key="1">
    <citation type="submission" date="2023-03" db="EMBL/GenBank/DDBJ databases">
        <title>Complete genome of Cladonia borealis.</title>
        <authorList>
            <person name="Park H."/>
        </authorList>
    </citation>
    <scope>NUCLEOTIDE SEQUENCE</scope>
    <source>
        <strain evidence="5">ANT050790</strain>
    </source>
</reference>
<dbReference type="SMART" id="SM00248">
    <property type="entry name" value="ANK"/>
    <property type="match status" value="9"/>
</dbReference>
<gene>
    <name evidence="5" type="ORF">JMJ35_004623</name>
</gene>
<sequence>MTCAKVVKTINEITGKYSDAPMTMTAIASECSVLSASLSHIQDLATQNADAFVSRLKSQSNFTTTFDTALAGCALVFSVLDTQIQDITKGKDPGDMDRIGKVKAVWKDDSLKELLQQLRGQQIAMNLLLTALQYESTNEIRDLLQKNNGVMQNVFRRTNTLRIAHNSNVANTNAQDPNLSSALSTLSLGSIQTSFEPSRQDLELLHGTNKLIETTPFLAFSMAKAVKANDIKVIEQLLARGYDLNFPVPGGLRPLIIAAQIGSVSLVQRFLDNGASIDAIDHETKTALLWAAEIGHVELTELLLDRGANIEACGKDGMSVLNQASFSGRSSVIKLLLKHHANIKAKDDDKMNCLHNAAQFGHYSVMQLLLQHGAAVDEPDKDQNTALHFASRNRDSAAVDLLVLYGANVDARDSFSCTPLHEATFKDNLDSMMVLIRSGATIDAKNEAGLTPLHMAARQGFADAVEVLVSNKACLTNASNSGDTPLHFAAEKGDAEAVRRNQSGRPRSHPYCRGRRA</sequence>
<evidence type="ECO:0008006" key="7">
    <source>
        <dbReference type="Google" id="ProtNLM"/>
    </source>
</evidence>
<dbReference type="PANTHER" id="PTHR24126">
    <property type="entry name" value="ANKYRIN REPEAT, PH AND SEC7 DOMAIN CONTAINING PROTEIN SECG-RELATED"/>
    <property type="match status" value="1"/>
</dbReference>
<name>A0AA39UAN2_9LECA</name>
<evidence type="ECO:0000256" key="3">
    <source>
        <dbReference type="PROSITE-ProRule" id="PRU00023"/>
    </source>
</evidence>
<dbReference type="Gene3D" id="1.25.40.20">
    <property type="entry name" value="Ankyrin repeat-containing domain"/>
    <property type="match status" value="2"/>
</dbReference>
<protein>
    <recommendedName>
        <fullName evidence="7">Ankyrin repeat protein</fullName>
    </recommendedName>
</protein>
<feature type="compositionally biased region" description="Basic residues" evidence="4">
    <location>
        <begin position="506"/>
        <end position="517"/>
    </location>
</feature>
<evidence type="ECO:0000256" key="2">
    <source>
        <dbReference type="ARBA" id="ARBA00023043"/>
    </source>
</evidence>
<dbReference type="PROSITE" id="PS50297">
    <property type="entry name" value="ANK_REP_REGION"/>
    <property type="match status" value="8"/>
</dbReference>
<dbReference type="PROSITE" id="PS50088">
    <property type="entry name" value="ANK_REPEAT"/>
    <property type="match status" value="8"/>
</dbReference>
<feature type="repeat" description="ANK" evidence="3">
    <location>
        <begin position="481"/>
        <end position="499"/>
    </location>
</feature>
<evidence type="ECO:0000256" key="1">
    <source>
        <dbReference type="ARBA" id="ARBA00022737"/>
    </source>
</evidence>
<evidence type="ECO:0000313" key="5">
    <source>
        <dbReference type="EMBL" id="KAK0512606.1"/>
    </source>
</evidence>
<feature type="repeat" description="ANK" evidence="3">
    <location>
        <begin position="415"/>
        <end position="447"/>
    </location>
</feature>
<dbReference type="InterPro" id="IPR036770">
    <property type="entry name" value="Ankyrin_rpt-contain_sf"/>
</dbReference>
<evidence type="ECO:0000256" key="4">
    <source>
        <dbReference type="SAM" id="MobiDB-lite"/>
    </source>
</evidence>
<feature type="repeat" description="ANK" evidence="3">
    <location>
        <begin position="250"/>
        <end position="282"/>
    </location>
</feature>
<evidence type="ECO:0000313" key="6">
    <source>
        <dbReference type="Proteomes" id="UP001166286"/>
    </source>
</evidence>
<feature type="repeat" description="ANK" evidence="3">
    <location>
        <begin position="316"/>
        <end position="348"/>
    </location>
</feature>
<feature type="repeat" description="ANK" evidence="3">
    <location>
        <begin position="283"/>
        <end position="315"/>
    </location>
</feature>
<feature type="repeat" description="ANK" evidence="3">
    <location>
        <begin position="382"/>
        <end position="414"/>
    </location>
</feature>
<accession>A0AA39UAN2</accession>
<comment type="caution">
    <text evidence="5">The sequence shown here is derived from an EMBL/GenBank/DDBJ whole genome shotgun (WGS) entry which is preliminary data.</text>
</comment>
<keyword evidence="6" id="KW-1185">Reference proteome</keyword>
<dbReference type="EMBL" id="JAFEKC020000009">
    <property type="protein sequence ID" value="KAK0512606.1"/>
    <property type="molecule type" value="Genomic_DNA"/>
</dbReference>